<evidence type="ECO:0000256" key="6">
    <source>
        <dbReference type="ARBA" id="ARBA00059499"/>
    </source>
</evidence>
<dbReference type="Gene3D" id="3.40.630.170">
    <property type="match status" value="1"/>
</dbReference>
<comment type="function">
    <text evidence="6">Adds a myristoyl group to the N-terminal glycine residue of certain cellular proteins. Myristoylates adenylate kinase AK2. During the asexual blood stage, may myristoylate proteins such as ARO, CDPK1 and GAP45. Probably by mediating protein myristoylation, plays a role in the assembly of the inner membrane complex during the early stages of schizogony and in the formation of rhoptries in the late stages and thus merozoite egress.</text>
</comment>
<keyword evidence="4 8" id="KW-0808">Transferase</keyword>
<proteinExistence type="inferred from homology"/>
<dbReference type="Proteomes" id="UP000054636">
    <property type="component" value="Unassembled WGS sequence"/>
</dbReference>
<dbReference type="EC" id="2.3.1.97" evidence="2 8"/>
<feature type="domain" description="Glycylpeptide N-tetradecanoyltransferase N-terminal" evidence="10">
    <location>
        <begin position="1"/>
        <end position="143"/>
    </location>
</feature>
<dbReference type="SUPFAM" id="SSF55729">
    <property type="entry name" value="Acyl-CoA N-acyltransferases (Nat)"/>
    <property type="match status" value="2"/>
</dbReference>
<accession>A0A0W8DGD3</accession>
<dbReference type="PANTHER" id="PTHR11377:SF5">
    <property type="entry name" value="GLYCYLPEPTIDE N-TETRADECANOYLTRANSFERASE"/>
    <property type="match status" value="1"/>
</dbReference>
<evidence type="ECO:0000259" key="10">
    <source>
        <dbReference type="Pfam" id="PF01233"/>
    </source>
</evidence>
<protein>
    <recommendedName>
        <fullName evidence="3 8">Glycylpeptide N-tetradecanoyltransferase</fullName>
        <ecNumber evidence="2 8">2.3.1.97</ecNumber>
    </recommendedName>
</protein>
<organism evidence="12 13">
    <name type="scientific">Phytophthora nicotianae</name>
    <name type="common">Potato buckeye rot agent</name>
    <name type="synonym">Phytophthora parasitica</name>
    <dbReference type="NCBI Taxonomy" id="4792"/>
    <lineage>
        <taxon>Eukaryota</taxon>
        <taxon>Sar</taxon>
        <taxon>Stramenopiles</taxon>
        <taxon>Oomycota</taxon>
        <taxon>Peronosporomycetes</taxon>
        <taxon>Peronosporales</taxon>
        <taxon>Peronosporaceae</taxon>
        <taxon>Phytophthora</taxon>
    </lineage>
</organism>
<dbReference type="InterPro" id="IPR022678">
    <property type="entry name" value="NMT_CS"/>
</dbReference>
<dbReference type="EMBL" id="LNFP01000229">
    <property type="protein sequence ID" value="KUF95392.1"/>
    <property type="molecule type" value="Genomic_DNA"/>
</dbReference>
<comment type="catalytic activity">
    <reaction evidence="8">
        <text>N-terminal glycyl-[protein] + tetradecanoyl-CoA = N-tetradecanoylglycyl-[protein] + CoA + H(+)</text>
        <dbReference type="Rhea" id="RHEA:15521"/>
        <dbReference type="Rhea" id="RHEA-COMP:12666"/>
        <dbReference type="Rhea" id="RHEA-COMP:12667"/>
        <dbReference type="ChEBI" id="CHEBI:15378"/>
        <dbReference type="ChEBI" id="CHEBI:57287"/>
        <dbReference type="ChEBI" id="CHEBI:57385"/>
        <dbReference type="ChEBI" id="CHEBI:64723"/>
        <dbReference type="ChEBI" id="CHEBI:133050"/>
        <dbReference type="EC" id="2.3.1.97"/>
    </reaction>
</comment>
<dbReference type="FunFam" id="3.40.630.170:FF:000001">
    <property type="entry name" value="Glycylpeptide N-tetradecanoyltransferase"/>
    <property type="match status" value="1"/>
</dbReference>
<dbReference type="Pfam" id="PF02799">
    <property type="entry name" value="NMT_C"/>
    <property type="match status" value="1"/>
</dbReference>
<reference evidence="12 13" key="1">
    <citation type="submission" date="2015-11" db="EMBL/GenBank/DDBJ databases">
        <title>Genomes and virulence difference between two physiological races of Phytophthora nicotianae.</title>
        <authorList>
            <person name="Liu H."/>
            <person name="Ma X."/>
            <person name="Yu H."/>
            <person name="Fang D."/>
            <person name="Li Y."/>
            <person name="Wang X."/>
            <person name="Wang W."/>
            <person name="Dong Y."/>
            <person name="Xiao B."/>
        </authorList>
    </citation>
    <scope>NUCLEOTIDE SEQUENCE [LARGE SCALE GENOMIC DNA]</scope>
    <source>
        <strain evidence="13">race 1</strain>
    </source>
</reference>
<gene>
    <name evidence="12" type="ORF">AM588_10005339</name>
</gene>
<comment type="similarity">
    <text evidence="1 9">Belongs to the NMT family.</text>
</comment>
<dbReference type="PIRSF" id="PIRSF015892">
    <property type="entry name" value="N-myristl_transf"/>
    <property type="match status" value="1"/>
</dbReference>
<comment type="caution">
    <text evidence="12">The sequence shown here is derived from an EMBL/GenBank/DDBJ whole genome shotgun (WGS) entry which is preliminary data.</text>
</comment>
<evidence type="ECO:0000256" key="5">
    <source>
        <dbReference type="ARBA" id="ARBA00023315"/>
    </source>
</evidence>
<evidence type="ECO:0000256" key="2">
    <source>
        <dbReference type="ARBA" id="ARBA00012923"/>
    </source>
</evidence>
<evidence type="ECO:0000256" key="3">
    <source>
        <dbReference type="ARBA" id="ARBA00022240"/>
    </source>
</evidence>
<name>A0A0W8DGD3_PHYNI</name>
<evidence type="ECO:0000256" key="4">
    <source>
        <dbReference type="ARBA" id="ARBA00022679"/>
    </source>
</evidence>
<feature type="domain" description="Glycylpeptide N-tetradecanoyltransferase C-terminal" evidence="11">
    <location>
        <begin position="157"/>
        <end position="338"/>
    </location>
</feature>
<dbReference type="AlphaFoldDB" id="A0A0W8DGD3"/>
<dbReference type="InterPro" id="IPR000903">
    <property type="entry name" value="NMT"/>
</dbReference>
<evidence type="ECO:0000256" key="9">
    <source>
        <dbReference type="RuleBase" id="RU004178"/>
    </source>
</evidence>
<dbReference type="PANTHER" id="PTHR11377">
    <property type="entry name" value="N-MYRISTOYL TRANSFERASE"/>
    <property type="match status" value="1"/>
</dbReference>
<sequence length="346" mass="40234">MPPGFEWSEIDLTKQNEAQEVYDLLTHNYVEDDDNMFRFDYSIDFLMWALTPPGFHKDWHVGVRNQKTNKLMAFISGIPVKTRVYKETMAMAEINFLCVHKKLRTKRLAPVLIKEITRRVNLRDIWQAVYTAGVVLPMPVAQCRYFHRSLNPKKLIEVGFSRLAPRMTMTRTIKMFKLPETTSVPGFRSMQKKDVAQVTALLKTYLAKFDLVQQYDQNDVAHWMLPRQGVINAYVVENPETHKITDFTSFYHLPSTVIGHDKHNKLNAAYSFYNVATSVPLTDLMNDTLIMAKKEDFDVFNALSLMDNMEFLKELKFGPGDGDLMYYLYNWRCPRMEGNKVGIVLC</sequence>
<dbReference type="Pfam" id="PF01233">
    <property type="entry name" value="NMT"/>
    <property type="match status" value="1"/>
</dbReference>
<dbReference type="GO" id="GO:0005737">
    <property type="term" value="C:cytoplasm"/>
    <property type="evidence" value="ECO:0007669"/>
    <property type="project" value="TreeGrafter"/>
</dbReference>
<dbReference type="PROSITE" id="PS00976">
    <property type="entry name" value="NMT_2"/>
    <property type="match status" value="1"/>
</dbReference>
<evidence type="ECO:0000313" key="12">
    <source>
        <dbReference type="EMBL" id="KUF95392.1"/>
    </source>
</evidence>
<evidence type="ECO:0000259" key="11">
    <source>
        <dbReference type="Pfam" id="PF02799"/>
    </source>
</evidence>
<dbReference type="InterPro" id="IPR022676">
    <property type="entry name" value="NMT_N"/>
</dbReference>
<keyword evidence="5 8" id="KW-0012">Acyltransferase</keyword>
<dbReference type="PROSITE" id="PS00975">
    <property type="entry name" value="NMT_1"/>
    <property type="match status" value="1"/>
</dbReference>
<evidence type="ECO:0000256" key="7">
    <source>
        <dbReference type="ARBA" id="ARBA00062182"/>
    </source>
</evidence>
<comment type="subunit">
    <text evidence="7">Heterodimer composed of NMT and AK2; AK2 myristoylation stabilizes the complex.</text>
</comment>
<evidence type="ECO:0000256" key="1">
    <source>
        <dbReference type="ARBA" id="ARBA00009469"/>
    </source>
</evidence>
<dbReference type="InterPro" id="IPR022677">
    <property type="entry name" value="NMT_C"/>
</dbReference>
<evidence type="ECO:0000313" key="13">
    <source>
        <dbReference type="Proteomes" id="UP000054636"/>
    </source>
</evidence>
<evidence type="ECO:0000256" key="8">
    <source>
        <dbReference type="RuleBase" id="RU000586"/>
    </source>
</evidence>
<dbReference type="GO" id="GO:0004379">
    <property type="term" value="F:glycylpeptide N-tetradecanoyltransferase activity"/>
    <property type="evidence" value="ECO:0007669"/>
    <property type="project" value="UniProtKB-EC"/>
</dbReference>
<dbReference type="InterPro" id="IPR016181">
    <property type="entry name" value="Acyl_CoA_acyltransferase"/>
</dbReference>